<proteinExistence type="predicted"/>
<reference evidence="2" key="1">
    <citation type="submission" date="2020-05" db="EMBL/GenBank/DDBJ databases">
        <title>Phylogenomic resolution of chytrid fungi.</title>
        <authorList>
            <person name="Stajich J.E."/>
            <person name="Amses K."/>
            <person name="Simmons R."/>
            <person name="Seto K."/>
            <person name="Myers J."/>
            <person name="Bonds A."/>
            <person name="Quandt C.A."/>
            <person name="Barry K."/>
            <person name="Liu P."/>
            <person name="Grigoriev I."/>
            <person name="Longcore J.E."/>
            <person name="James T.Y."/>
        </authorList>
    </citation>
    <scope>NUCLEOTIDE SEQUENCE</scope>
    <source>
        <strain evidence="2">JEL0379</strain>
    </source>
</reference>
<feature type="region of interest" description="Disordered" evidence="1">
    <location>
        <begin position="204"/>
        <end position="228"/>
    </location>
</feature>
<organism evidence="2 3">
    <name type="scientific">Geranomyces variabilis</name>
    <dbReference type="NCBI Taxonomy" id="109894"/>
    <lineage>
        <taxon>Eukaryota</taxon>
        <taxon>Fungi</taxon>
        <taxon>Fungi incertae sedis</taxon>
        <taxon>Chytridiomycota</taxon>
        <taxon>Chytridiomycota incertae sedis</taxon>
        <taxon>Chytridiomycetes</taxon>
        <taxon>Spizellomycetales</taxon>
        <taxon>Powellomycetaceae</taxon>
        <taxon>Geranomyces</taxon>
    </lineage>
</organism>
<comment type="caution">
    <text evidence="2">The sequence shown here is derived from an EMBL/GenBank/DDBJ whole genome shotgun (WGS) entry which is preliminary data.</text>
</comment>
<feature type="region of interest" description="Disordered" evidence="1">
    <location>
        <begin position="1"/>
        <end position="30"/>
    </location>
</feature>
<accession>A0AAD5TSJ2</accession>
<dbReference type="Proteomes" id="UP001212152">
    <property type="component" value="Unassembled WGS sequence"/>
</dbReference>
<protein>
    <submittedName>
        <fullName evidence="2">Uncharacterized protein</fullName>
    </submittedName>
</protein>
<gene>
    <name evidence="2" type="ORF">HDU87_006047</name>
</gene>
<name>A0AAD5TSJ2_9FUNG</name>
<evidence type="ECO:0000256" key="1">
    <source>
        <dbReference type="SAM" id="MobiDB-lite"/>
    </source>
</evidence>
<dbReference type="EMBL" id="JADGJQ010000005">
    <property type="protein sequence ID" value="KAJ3183929.1"/>
    <property type="molecule type" value="Genomic_DNA"/>
</dbReference>
<keyword evidence="3" id="KW-1185">Reference proteome</keyword>
<dbReference type="AlphaFoldDB" id="A0AAD5TSJ2"/>
<sequence>MAWFSERPPTALLHGPGRRRQHPGEHEKEAELPVNIWVAAEVGPPVSTFTSDYCEKPLSSHNSRKNVIKDTPPKRPHPASLWVLRGEEELKRRGGHLEVNIFGNDGILPTAKVPGQFKTTHERDFQIPGFDQSLSGVKQVKQILEPETGAPAGLHTVKNDSVVQYSSPDLINLLSSAKEQREAREEFGRRSTFAPRFEDHHRSGLETFSDYKERSHEPPLTRGEDFKRRQDIIGRTVKAGTTCLAGK</sequence>
<evidence type="ECO:0000313" key="3">
    <source>
        <dbReference type="Proteomes" id="UP001212152"/>
    </source>
</evidence>
<evidence type="ECO:0000313" key="2">
    <source>
        <dbReference type="EMBL" id="KAJ3183929.1"/>
    </source>
</evidence>